<comment type="caution">
    <text evidence="1">The sequence shown here is derived from an EMBL/GenBank/DDBJ whole genome shotgun (WGS) entry which is preliminary data.</text>
</comment>
<organism evidence="1 2">
    <name type="scientific">Pichia membranifaciens</name>
    <dbReference type="NCBI Taxonomy" id="4926"/>
    <lineage>
        <taxon>Eukaryota</taxon>
        <taxon>Fungi</taxon>
        <taxon>Dikarya</taxon>
        <taxon>Ascomycota</taxon>
        <taxon>Saccharomycotina</taxon>
        <taxon>Pichiomycetes</taxon>
        <taxon>Pichiales</taxon>
        <taxon>Pichiaceae</taxon>
        <taxon>Pichia</taxon>
    </lineage>
</organism>
<evidence type="ECO:0000313" key="1">
    <source>
        <dbReference type="EMBL" id="GAV28460.1"/>
    </source>
</evidence>
<reference evidence="1 2" key="1">
    <citation type="submission" date="2016-08" db="EMBL/GenBank/DDBJ databases">
        <title>Whole genome shotgun sequence of Pichia membranifaciens KS47-1.</title>
        <authorList>
            <person name="Konishi M."/>
            <person name="Ishida M."/>
            <person name="Arakawa T."/>
            <person name="Kato Y."/>
            <person name="Horiuchi J."/>
        </authorList>
    </citation>
    <scope>NUCLEOTIDE SEQUENCE [LARGE SCALE GENOMIC DNA]</scope>
    <source>
        <strain evidence="1 2">KS47-1</strain>
    </source>
</reference>
<keyword evidence="2" id="KW-1185">Reference proteome</keyword>
<dbReference type="Proteomes" id="UP000186136">
    <property type="component" value="Unassembled WGS sequence"/>
</dbReference>
<evidence type="ECO:0000313" key="2">
    <source>
        <dbReference type="Proteomes" id="UP000186136"/>
    </source>
</evidence>
<accession>A0A1Q2YFW2</accession>
<dbReference type="EMBL" id="BDGI01000069">
    <property type="protein sequence ID" value="GAV28460.1"/>
    <property type="molecule type" value="Genomic_DNA"/>
</dbReference>
<gene>
    <name evidence="1" type="ORF">PMKS-001931</name>
</gene>
<proteinExistence type="predicted"/>
<protein>
    <submittedName>
        <fullName evidence="1">Uncharacterized protein</fullName>
    </submittedName>
</protein>
<sequence>MDSPRSASSSSLEACSTGEHHEVADHHNCGDLVDECIVDVCHDLLERQAWDKHPDGDRADVLGCVYREDVFPGKVEADPYDKVDLEDRLDRNVDEFS</sequence>
<dbReference type="AlphaFoldDB" id="A0A1Q2YFW2"/>
<name>A0A1Q2YFW2_9ASCO</name>